<evidence type="ECO:0000259" key="1">
    <source>
        <dbReference type="Pfam" id="PF00501"/>
    </source>
</evidence>
<dbReference type="EMBL" id="JAOF01000001">
    <property type="protein sequence ID" value="EUA47782.1"/>
    <property type="molecule type" value="Genomic_DNA"/>
</dbReference>
<dbReference type="Pfam" id="PF00501">
    <property type="entry name" value="AMP-binding"/>
    <property type="match status" value="1"/>
</dbReference>
<dbReference type="AlphaFoldDB" id="A0A829Q4K0"/>
<gene>
    <name evidence="2" type="ORF">I543_2718</name>
</gene>
<dbReference type="InterPro" id="IPR000873">
    <property type="entry name" value="AMP-dep_synth/lig_dom"/>
</dbReference>
<evidence type="ECO:0000313" key="3">
    <source>
        <dbReference type="Proteomes" id="UP000020103"/>
    </source>
</evidence>
<dbReference type="Gene3D" id="3.40.50.12780">
    <property type="entry name" value="N-terminal domain of ligase-like"/>
    <property type="match status" value="1"/>
</dbReference>
<proteinExistence type="predicted"/>
<name>A0A829Q4K0_9MYCO</name>
<dbReference type="InterPro" id="IPR050237">
    <property type="entry name" value="ATP-dep_AMP-bd_enzyme"/>
</dbReference>
<dbReference type="PANTHER" id="PTHR43767:SF1">
    <property type="entry name" value="NONRIBOSOMAL PEPTIDE SYNTHASE PES1 (EUROFUNG)-RELATED"/>
    <property type="match status" value="1"/>
</dbReference>
<organism evidence="2 3">
    <name type="scientific">Mycobacteroides abscessus 21</name>
    <dbReference type="NCBI Taxonomy" id="1299324"/>
    <lineage>
        <taxon>Bacteria</taxon>
        <taxon>Bacillati</taxon>
        <taxon>Actinomycetota</taxon>
        <taxon>Actinomycetes</taxon>
        <taxon>Mycobacteriales</taxon>
        <taxon>Mycobacteriaceae</taxon>
        <taxon>Mycobacteroides</taxon>
        <taxon>Mycobacteroides abscessus</taxon>
    </lineage>
</organism>
<comment type="caution">
    <text evidence="2">The sequence shown here is derived from an EMBL/GenBank/DDBJ whole genome shotgun (WGS) entry which is preliminary data.</text>
</comment>
<dbReference type="InterPro" id="IPR020845">
    <property type="entry name" value="AMP-binding_CS"/>
</dbReference>
<dbReference type="SUPFAM" id="SSF56801">
    <property type="entry name" value="Acetyl-CoA synthetase-like"/>
    <property type="match status" value="1"/>
</dbReference>
<feature type="domain" description="AMP-dependent synthetase/ligase" evidence="1">
    <location>
        <begin position="39"/>
        <end position="296"/>
    </location>
</feature>
<reference evidence="2 3" key="1">
    <citation type="submission" date="2013-12" db="EMBL/GenBank/DDBJ databases">
        <authorList>
            <person name="Madinger N."/>
            <person name="Lenaerts A."/>
            <person name="Ordway D."/>
            <person name="DeGroote M.A."/>
            <person name="Parker T."/>
            <person name="Sizemore C."/>
            <person name="Tallon L.J."/>
            <person name="Sadzewicz L.K."/>
            <person name="Sengamalay N."/>
            <person name="Fraser C.M."/>
            <person name="Hine E."/>
            <person name="Shefchek K.A."/>
            <person name="Das S.P."/>
            <person name="Tettelin H."/>
        </authorList>
    </citation>
    <scope>NUCLEOTIDE SEQUENCE [LARGE SCALE GENOMIC DNA]</scope>
    <source>
        <strain evidence="2 3">21</strain>
    </source>
</reference>
<sequence length="337" mass="35493">MKSDDLLWPCYRGPEDLAAIESIPLSQRGLPVSTYALLHRAARMWPDRPAVTVIPDTTQWREPMRRTFSQLLADVHRTANLLADVGVGRTDAVALIAPNCAQLITATLAAQLAGIAAPINGALSADHVTKLVQRSGARVLIAAAPQLDQNCWDLAEQLARRGVVDTVLVLAASEGEPTAAVPAVIGNARVGYLAELAKSYDSTRFSGTLPAAADLAALFHTGGTTGTPKLAAHTHANEVSDAWMIAASSLLDENSVALAALPLFHVNALVVTILAPLLRGQHTVWAGPLGFRDPRSTRICGRSCSTTTSTSSAPCPRSTRCCLSSRSMPTSPACNSP</sequence>
<evidence type="ECO:0000313" key="2">
    <source>
        <dbReference type="EMBL" id="EUA47782.1"/>
    </source>
</evidence>
<dbReference type="PANTHER" id="PTHR43767">
    <property type="entry name" value="LONG-CHAIN-FATTY-ACID--COA LIGASE"/>
    <property type="match status" value="1"/>
</dbReference>
<accession>A0A829Q4K0</accession>
<dbReference type="PROSITE" id="PS00455">
    <property type="entry name" value="AMP_BINDING"/>
    <property type="match status" value="1"/>
</dbReference>
<protein>
    <submittedName>
        <fullName evidence="2">AMP-binding enzyme family protein</fullName>
    </submittedName>
</protein>
<dbReference type="InterPro" id="IPR042099">
    <property type="entry name" value="ANL_N_sf"/>
</dbReference>
<dbReference type="Proteomes" id="UP000020103">
    <property type="component" value="Unassembled WGS sequence"/>
</dbReference>